<reference evidence="3 4" key="1">
    <citation type="submission" date="2016-05" db="EMBL/GenBank/DDBJ databases">
        <title>Comparative analysis of secretome profiles of manganese(II)-oxidizing ascomycete fungi.</title>
        <authorList>
            <consortium name="DOE Joint Genome Institute"/>
            <person name="Zeiner C.A."/>
            <person name="Purvine S.O."/>
            <person name="Zink E.M."/>
            <person name="Wu S."/>
            <person name="Pasa-Tolic L."/>
            <person name="Chaput D.L."/>
            <person name="Haridas S."/>
            <person name="Grigoriev I.V."/>
            <person name="Santelli C.M."/>
            <person name="Hansel C.M."/>
        </authorList>
    </citation>
    <scope>NUCLEOTIDE SEQUENCE [LARGE SCALE GENOMIC DNA]</scope>
    <source>
        <strain evidence="3 4">AP3s5-JAC2a</strain>
    </source>
</reference>
<dbReference type="EMBL" id="KV441554">
    <property type="protein sequence ID" value="OAG03938.1"/>
    <property type="molecule type" value="Genomic_DNA"/>
</dbReference>
<dbReference type="Proteomes" id="UP000077069">
    <property type="component" value="Unassembled WGS sequence"/>
</dbReference>
<dbReference type="PROSITE" id="PS50103">
    <property type="entry name" value="ZF_C3H1"/>
    <property type="match status" value="1"/>
</dbReference>
<evidence type="ECO:0000313" key="4">
    <source>
        <dbReference type="Proteomes" id="UP000077069"/>
    </source>
</evidence>
<organism evidence="3 4">
    <name type="scientific">Paraphaeosphaeria sporulosa</name>
    <dbReference type="NCBI Taxonomy" id="1460663"/>
    <lineage>
        <taxon>Eukaryota</taxon>
        <taxon>Fungi</taxon>
        <taxon>Dikarya</taxon>
        <taxon>Ascomycota</taxon>
        <taxon>Pezizomycotina</taxon>
        <taxon>Dothideomycetes</taxon>
        <taxon>Pleosporomycetidae</taxon>
        <taxon>Pleosporales</taxon>
        <taxon>Massarineae</taxon>
        <taxon>Didymosphaeriaceae</taxon>
        <taxon>Paraphaeosphaeria</taxon>
    </lineage>
</organism>
<proteinExistence type="predicted"/>
<dbReference type="InterPro" id="IPR000571">
    <property type="entry name" value="Znf_CCCH"/>
</dbReference>
<evidence type="ECO:0000256" key="1">
    <source>
        <dbReference type="PROSITE-ProRule" id="PRU00723"/>
    </source>
</evidence>
<name>A0A177CAX8_9PLEO</name>
<dbReference type="InParanoid" id="A0A177CAX8"/>
<keyword evidence="4" id="KW-1185">Reference proteome</keyword>
<keyword evidence="1" id="KW-0862">Zinc</keyword>
<dbReference type="RefSeq" id="XP_018034303.1">
    <property type="nucleotide sequence ID" value="XM_018178869.1"/>
</dbReference>
<keyword evidence="1" id="KW-0479">Metal-binding</keyword>
<feature type="domain" description="C3H1-type" evidence="2">
    <location>
        <begin position="140"/>
        <end position="163"/>
    </location>
</feature>
<keyword evidence="1" id="KW-0863">Zinc-finger</keyword>
<gene>
    <name evidence="3" type="ORF">CC84DRAFT_1166085</name>
</gene>
<evidence type="ECO:0000313" key="3">
    <source>
        <dbReference type="EMBL" id="OAG03938.1"/>
    </source>
</evidence>
<protein>
    <recommendedName>
        <fullName evidence="2">C3H1-type domain-containing protein</fullName>
    </recommendedName>
</protein>
<accession>A0A177CAX8</accession>
<feature type="zinc finger region" description="C3H1-type" evidence="1">
    <location>
        <begin position="140"/>
        <end position="163"/>
    </location>
</feature>
<sequence length="186" mass="21000">MSADQRWTKDELRRHIDQLHGHAQIQLTERSDQNTRIRALELDNQRLREALTQHGVTPPQPIIPDTFGFPTPVTTVNNTINNITFAVSDLGTSGNNAASSQTTNTAQVQPQYVEHSPNVTTPLAMSRQPPSVALPQWRTPCRREQLEGRCRERNNCGFAHDDQRATQGMTRINALPKHSSKTYKQK</sequence>
<dbReference type="GeneID" id="28762355"/>
<dbReference type="GO" id="GO:0008270">
    <property type="term" value="F:zinc ion binding"/>
    <property type="evidence" value="ECO:0007669"/>
    <property type="project" value="UniProtKB-KW"/>
</dbReference>
<evidence type="ECO:0000259" key="2">
    <source>
        <dbReference type="PROSITE" id="PS50103"/>
    </source>
</evidence>
<dbReference type="AlphaFoldDB" id="A0A177CAX8"/>